<comment type="cofactor">
    <cofactor evidence="1">
        <name>Mg(2+)</name>
        <dbReference type="ChEBI" id="CHEBI:18420"/>
    </cofactor>
</comment>
<evidence type="ECO:0000256" key="7">
    <source>
        <dbReference type="ARBA" id="ARBA00022842"/>
    </source>
</evidence>
<dbReference type="RefSeq" id="WP_152214409.1">
    <property type="nucleotide sequence ID" value="NZ_JBAQYD010000401.1"/>
</dbReference>
<evidence type="ECO:0000256" key="9">
    <source>
        <dbReference type="ARBA" id="ARBA00023679"/>
    </source>
</evidence>
<dbReference type="InterPro" id="IPR015376">
    <property type="entry name" value="Znr_NADH_PPase"/>
</dbReference>
<feature type="domain" description="Nudix hydrolase" evidence="10">
    <location>
        <begin position="177"/>
        <end position="299"/>
    </location>
</feature>
<comment type="similarity">
    <text evidence="3">Belongs to the Nudix hydrolase family. NudC subfamily.</text>
</comment>
<accession>A0A6N6VM57</accession>
<comment type="cofactor">
    <cofactor evidence="2">
        <name>Zn(2+)</name>
        <dbReference type="ChEBI" id="CHEBI:29105"/>
    </cofactor>
</comment>
<evidence type="ECO:0000256" key="5">
    <source>
        <dbReference type="ARBA" id="ARBA00022723"/>
    </source>
</evidence>
<evidence type="ECO:0000256" key="1">
    <source>
        <dbReference type="ARBA" id="ARBA00001946"/>
    </source>
</evidence>
<dbReference type="Gene3D" id="3.90.79.20">
    <property type="match status" value="1"/>
</dbReference>
<dbReference type="InterPro" id="IPR000086">
    <property type="entry name" value="NUDIX_hydrolase_dom"/>
</dbReference>
<dbReference type="PROSITE" id="PS00893">
    <property type="entry name" value="NUDIX_BOX"/>
    <property type="match status" value="1"/>
</dbReference>
<comment type="catalytic activity">
    <reaction evidence="9">
        <text>a 5'-end NAD(+)-phospho-ribonucleoside in mRNA + H2O = a 5'-end phospho-adenosine-phospho-ribonucleoside in mRNA + beta-nicotinamide D-ribonucleotide + 2 H(+)</text>
        <dbReference type="Rhea" id="RHEA:60876"/>
        <dbReference type="Rhea" id="RHEA-COMP:15698"/>
        <dbReference type="Rhea" id="RHEA-COMP:15719"/>
        <dbReference type="ChEBI" id="CHEBI:14649"/>
        <dbReference type="ChEBI" id="CHEBI:15377"/>
        <dbReference type="ChEBI" id="CHEBI:15378"/>
        <dbReference type="ChEBI" id="CHEBI:144029"/>
        <dbReference type="ChEBI" id="CHEBI:144051"/>
    </reaction>
    <physiologicalReaction direction="left-to-right" evidence="9">
        <dbReference type="Rhea" id="RHEA:60877"/>
    </physiologicalReaction>
</comment>
<comment type="caution">
    <text evidence="11">The sequence shown here is derived from an EMBL/GenBank/DDBJ whole genome shotgun (WGS) entry which is preliminary data.</text>
</comment>
<evidence type="ECO:0000256" key="3">
    <source>
        <dbReference type="ARBA" id="ARBA00009595"/>
    </source>
</evidence>
<dbReference type="AlphaFoldDB" id="A0A6N6VM57"/>
<dbReference type="InterPro" id="IPR015375">
    <property type="entry name" value="NADH_PPase-like_N"/>
</dbReference>
<keyword evidence="7" id="KW-0460">Magnesium</keyword>
<dbReference type="CDD" id="cd03429">
    <property type="entry name" value="NUDIX_NADH_pyrophosphatase_Nudt13"/>
    <property type="match status" value="1"/>
</dbReference>
<keyword evidence="6 11" id="KW-0378">Hydrolase</keyword>
<evidence type="ECO:0000313" key="11">
    <source>
        <dbReference type="EMBL" id="KAB7742858.1"/>
    </source>
</evidence>
<dbReference type="InterPro" id="IPR020084">
    <property type="entry name" value="NUDIX_hydrolase_CS"/>
</dbReference>
<keyword evidence="5" id="KW-0479">Metal-binding</keyword>
<dbReference type="PANTHER" id="PTHR42904">
    <property type="entry name" value="NUDIX HYDROLASE, NUDC SUBFAMILY"/>
    <property type="match status" value="1"/>
</dbReference>
<evidence type="ECO:0000256" key="4">
    <source>
        <dbReference type="ARBA" id="ARBA00012381"/>
    </source>
</evidence>
<sequence>MGLPENPNIFANNPLDRASYRRTDKAWIAEQMADPQSLFVPFRKLEPFILPEAQPGDGKDVGWLRMGLLKELAGPDPLVIFLGINRRGKSLFAADVTGLKDAENHPALKGLGAFEELRGLAMSGDITPTELAILAQAKSMIDWHLRHGFCSVCGTASEIMEAGYKRQCPSCKAEHFPRTDPVAIMLATYKDSCFLGRQKIWPKGMHSALAGFIEPGESIEEAVARELHEEAGLKVSHVTYHSTQPWPYPSSLMIGCHAVADTDEFKIDGIELSAGRWFTRAEIQAVLAGKGDGSFWLPPPFAIAHQLVKAFAEEKA</sequence>
<dbReference type="GO" id="GO:0019677">
    <property type="term" value="P:NAD+ catabolic process"/>
    <property type="evidence" value="ECO:0007669"/>
    <property type="project" value="TreeGrafter"/>
</dbReference>
<dbReference type="EMBL" id="WESC01000001">
    <property type="protein sequence ID" value="KAB7742858.1"/>
    <property type="molecule type" value="Genomic_DNA"/>
</dbReference>
<dbReference type="Pfam" id="PF00293">
    <property type="entry name" value="NUDIX"/>
    <property type="match status" value="1"/>
</dbReference>
<dbReference type="InterPro" id="IPR049734">
    <property type="entry name" value="NudC-like_C"/>
</dbReference>
<protein>
    <recommendedName>
        <fullName evidence="4">NAD(+) diphosphatase</fullName>
        <ecNumber evidence="4">3.6.1.22</ecNumber>
    </recommendedName>
</protein>
<dbReference type="Pfam" id="PF09296">
    <property type="entry name" value="NUDIX-like"/>
    <property type="match status" value="1"/>
</dbReference>
<keyword evidence="8" id="KW-0520">NAD</keyword>
<dbReference type="GO" id="GO:0005829">
    <property type="term" value="C:cytosol"/>
    <property type="evidence" value="ECO:0007669"/>
    <property type="project" value="TreeGrafter"/>
</dbReference>
<dbReference type="PANTHER" id="PTHR42904:SF6">
    <property type="entry name" value="NAD-CAPPED RNA HYDROLASE NUDT12"/>
    <property type="match status" value="1"/>
</dbReference>
<proteinExistence type="inferred from homology"/>
<dbReference type="InterPro" id="IPR050241">
    <property type="entry name" value="NAD-cap_RNA_hydrolase_NudC"/>
</dbReference>
<reference evidence="11 12" key="1">
    <citation type="submission" date="2019-09" db="EMBL/GenBank/DDBJ databases">
        <title>Parvibaculum sedimenti sp. nov., isolated from sediment.</title>
        <authorList>
            <person name="Wang Y."/>
        </authorList>
    </citation>
    <scope>NUCLEOTIDE SEQUENCE [LARGE SCALE GENOMIC DNA]</scope>
    <source>
        <strain evidence="11 12">HXT-9</strain>
    </source>
</reference>
<keyword evidence="12" id="KW-1185">Reference proteome</keyword>
<evidence type="ECO:0000256" key="2">
    <source>
        <dbReference type="ARBA" id="ARBA00001947"/>
    </source>
</evidence>
<dbReference type="SUPFAM" id="SSF55811">
    <property type="entry name" value="Nudix"/>
    <property type="match status" value="1"/>
</dbReference>
<name>A0A6N6VM57_9HYPH</name>
<dbReference type="NCBIfam" id="NF001299">
    <property type="entry name" value="PRK00241.1"/>
    <property type="match status" value="1"/>
</dbReference>
<gene>
    <name evidence="11" type="primary">nudC</name>
    <name evidence="11" type="ORF">F2P47_01645</name>
</gene>
<dbReference type="Proteomes" id="UP000468901">
    <property type="component" value="Unassembled WGS sequence"/>
</dbReference>
<dbReference type="Gene3D" id="3.90.79.10">
    <property type="entry name" value="Nucleoside Triphosphate Pyrophosphohydrolase"/>
    <property type="match status" value="1"/>
</dbReference>
<dbReference type="GO" id="GO:0035529">
    <property type="term" value="F:NADH pyrophosphatase activity"/>
    <property type="evidence" value="ECO:0007669"/>
    <property type="project" value="TreeGrafter"/>
</dbReference>
<dbReference type="Pfam" id="PF09297">
    <property type="entry name" value="Zn_ribbon_NUD"/>
    <property type="match status" value="1"/>
</dbReference>
<evidence type="ECO:0000256" key="6">
    <source>
        <dbReference type="ARBA" id="ARBA00022801"/>
    </source>
</evidence>
<dbReference type="InterPro" id="IPR015797">
    <property type="entry name" value="NUDIX_hydrolase-like_dom_sf"/>
</dbReference>
<dbReference type="GO" id="GO:0046872">
    <property type="term" value="F:metal ion binding"/>
    <property type="evidence" value="ECO:0007669"/>
    <property type="project" value="UniProtKB-KW"/>
</dbReference>
<organism evidence="11 12">
    <name type="scientific">Parvibaculum sedimenti</name>
    <dbReference type="NCBI Taxonomy" id="2608632"/>
    <lineage>
        <taxon>Bacteria</taxon>
        <taxon>Pseudomonadati</taxon>
        <taxon>Pseudomonadota</taxon>
        <taxon>Alphaproteobacteria</taxon>
        <taxon>Hyphomicrobiales</taxon>
        <taxon>Parvibaculaceae</taxon>
        <taxon>Parvibaculum</taxon>
    </lineage>
</organism>
<dbReference type="PROSITE" id="PS51462">
    <property type="entry name" value="NUDIX"/>
    <property type="match status" value="1"/>
</dbReference>
<evidence type="ECO:0000313" key="12">
    <source>
        <dbReference type="Proteomes" id="UP000468901"/>
    </source>
</evidence>
<dbReference type="GO" id="GO:0006742">
    <property type="term" value="P:NADP+ catabolic process"/>
    <property type="evidence" value="ECO:0007669"/>
    <property type="project" value="TreeGrafter"/>
</dbReference>
<evidence type="ECO:0000259" key="10">
    <source>
        <dbReference type="PROSITE" id="PS51462"/>
    </source>
</evidence>
<evidence type="ECO:0000256" key="8">
    <source>
        <dbReference type="ARBA" id="ARBA00023027"/>
    </source>
</evidence>
<dbReference type="EC" id="3.6.1.22" evidence="4"/>